<evidence type="ECO:0000313" key="6">
    <source>
        <dbReference type="Ensembl" id="ENSLACP00000022159.1"/>
    </source>
</evidence>
<evidence type="ECO:0000256" key="1">
    <source>
        <dbReference type="ARBA" id="ARBA00022659"/>
    </source>
</evidence>
<feature type="disulfide bond" evidence="4">
    <location>
        <begin position="227"/>
        <end position="270"/>
    </location>
</feature>
<dbReference type="HOGENOM" id="CLU_020107_6_0_1"/>
<dbReference type="EMBL" id="AFYH01254114">
    <property type="status" value="NOT_ANNOTATED_CDS"/>
    <property type="molecule type" value="Genomic_DNA"/>
</dbReference>
<evidence type="ECO:0000313" key="7">
    <source>
        <dbReference type="Proteomes" id="UP000008672"/>
    </source>
</evidence>
<feature type="domain" description="Sushi" evidence="5">
    <location>
        <begin position="102"/>
        <end position="162"/>
    </location>
</feature>
<dbReference type="Gene3D" id="2.10.70.10">
    <property type="entry name" value="Complement Module, domain 1"/>
    <property type="match status" value="8"/>
</dbReference>
<dbReference type="EMBL" id="AFYH01254113">
    <property type="status" value="NOT_ANNOTATED_CDS"/>
    <property type="molecule type" value="Genomic_DNA"/>
</dbReference>
<dbReference type="PROSITE" id="PS50923">
    <property type="entry name" value="SUSHI"/>
    <property type="match status" value="4"/>
</dbReference>
<dbReference type="EMBL" id="AFYH01254107">
    <property type="status" value="NOT_ANNOTATED_CDS"/>
    <property type="molecule type" value="Genomic_DNA"/>
</dbReference>
<dbReference type="PANTHER" id="PTHR45785">
    <property type="entry name" value="COMPLEMENT FACTOR H-RELATED"/>
    <property type="match status" value="1"/>
</dbReference>
<dbReference type="OMA" id="KFYAMEG"/>
<dbReference type="InterPro" id="IPR035976">
    <property type="entry name" value="Sushi/SCR/CCP_sf"/>
</dbReference>
<dbReference type="EMBL" id="AFYH01254110">
    <property type="status" value="NOT_ANNOTATED_CDS"/>
    <property type="molecule type" value="Genomic_DNA"/>
</dbReference>
<evidence type="ECO:0000256" key="2">
    <source>
        <dbReference type="ARBA" id="ARBA00022729"/>
    </source>
</evidence>
<keyword evidence="3 4" id="KW-1015">Disulfide bond</keyword>
<dbReference type="Proteomes" id="UP000008672">
    <property type="component" value="Unassembled WGS sequence"/>
</dbReference>
<dbReference type="InterPro" id="IPR051503">
    <property type="entry name" value="ComplSys_Reg/VirEntry_Med"/>
</dbReference>
<name>M3XHF3_LATCH</name>
<dbReference type="eggNOG" id="ENOG502RDCS">
    <property type="taxonomic scope" value="Eukaryota"/>
</dbReference>
<reference evidence="7" key="1">
    <citation type="submission" date="2011-08" db="EMBL/GenBank/DDBJ databases">
        <title>The draft genome of Latimeria chalumnae.</title>
        <authorList>
            <person name="Di Palma F."/>
            <person name="Alfoldi J."/>
            <person name="Johnson J."/>
            <person name="Berlin A."/>
            <person name="Gnerre S."/>
            <person name="Jaffe D."/>
            <person name="MacCallum I."/>
            <person name="Young S."/>
            <person name="Walker B.J."/>
            <person name="Lander E."/>
            <person name="Lindblad-Toh K."/>
        </authorList>
    </citation>
    <scope>NUCLEOTIDE SEQUENCE [LARGE SCALE GENOMIC DNA]</scope>
    <source>
        <strain evidence="7">Wild caught</strain>
    </source>
</reference>
<dbReference type="STRING" id="7897.ENSLACP00000022159"/>
<reference evidence="6" key="3">
    <citation type="submission" date="2025-09" db="UniProtKB">
        <authorList>
            <consortium name="Ensembl"/>
        </authorList>
    </citation>
    <scope>IDENTIFICATION</scope>
</reference>
<dbReference type="Pfam" id="PF00084">
    <property type="entry name" value="Sushi"/>
    <property type="match status" value="4"/>
</dbReference>
<dbReference type="Ensembl" id="ENSLACT00000026274.1">
    <property type="protein sequence ID" value="ENSLACP00000022159.1"/>
    <property type="gene ID" value="ENSLACG00000022101.1"/>
</dbReference>
<evidence type="ECO:0000256" key="4">
    <source>
        <dbReference type="PROSITE-ProRule" id="PRU00302"/>
    </source>
</evidence>
<dbReference type="AlphaFoldDB" id="M3XHF3"/>
<dbReference type="PANTHER" id="PTHR45785:SF7">
    <property type="entry name" value="COMPLEMENT FACTOR H"/>
    <property type="match status" value="1"/>
</dbReference>
<gene>
    <name evidence="6" type="primary">LOC102363384</name>
</gene>
<evidence type="ECO:0000259" key="5">
    <source>
        <dbReference type="PROSITE" id="PS50923"/>
    </source>
</evidence>
<dbReference type="InParanoid" id="M3XHF3"/>
<dbReference type="SMART" id="SM00032">
    <property type="entry name" value="CCP"/>
    <property type="match status" value="5"/>
</dbReference>
<comment type="caution">
    <text evidence="4">Lacks conserved residue(s) required for the propagation of feature annotation.</text>
</comment>
<dbReference type="CDD" id="cd00033">
    <property type="entry name" value="CCP"/>
    <property type="match status" value="4"/>
</dbReference>
<dbReference type="InterPro" id="IPR000436">
    <property type="entry name" value="Sushi_SCR_CCP_dom"/>
</dbReference>
<dbReference type="FunFam" id="2.10.70.10:FF:000026">
    <property type="entry name" value="Complement inhibitory factor H"/>
    <property type="match status" value="2"/>
</dbReference>
<sequence length="479" mass="55172">KENYKLGERLLFQCTERFTPNSSPVCTKSGWSLNPTCTEKRCFIPTLIKGYISPHTRTSFVRLGEEVTVNCYEGFRSTQGARFYSSKCEVNDWSPPINCIEVTCEDPGITNGRLYYNYRFPKRLRDEITYQCDHGYHTSDKRKSQTVRCTEGGWGPKPQCIAVRQKCAPPPEIENAERISNSSEYYHGDTVEYKCKPPYQIEGQKLIQCENGVWSLPPVCLGRNNKCGKPPKIANGDITSSLLKEYDLNAIVEYKCQNTYVLQGEKTVKCVNGRWTRPPLCLELCIITEEEMQNKNIIRKKLYLRYSDENPKHEEVVEFECILGYRPSSFTNSYLKVQCLYGHLQLPSCVKDLQQKCGKPPTVTYGDMFSEVVPEYESGQSIKYKCAKTYKMEGSDEVHCLNGMWSNPPVCLEPCIITEDDVQEKYIKLKQWRRYPIYRIHDQTLEFSCIQGHRPSPSSSDFIVKCMNGMFILPSCVEE</sequence>
<feature type="domain" description="Sushi" evidence="5">
    <location>
        <begin position="165"/>
        <end position="222"/>
    </location>
</feature>
<keyword evidence="1 4" id="KW-0768">Sushi</keyword>
<evidence type="ECO:0000256" key="3">
    <source>
        <dbReference type="ARBA" id="ARBA00023157"/>
    </source>
</evidence>
<dbReference type="EMBL" id="AFYH01254109">
    <property type="status" value="NOT_ANNOTATED_CDS"/>
    <property type="molecule type" value="Genomic_DNA"/>
</dbReference>
<reference evidence="6" key="2">
    <citation type="submission" date="2025-08" db="UniProtKB">
        <authorList>
            <consortium name="Ensembl"/>
        </authorList>
    </citation>
    <scope>IDENTIFICATION</scope>
</reference>
<accession>M3XHF3</accession>
<keyword evidence="2" id="KW-0732">Signal</keyword>
<feature type="disulfide bond" evidence="4">
    <location>
        <begin position="357"/>
        <end position="400"/>
    </location>
</feature>
<organism evidence="6 7">
    <name type="scientific">Latimeria chalumnae</name>
    <name type="common">Coelacanth</name>
    <dbReference type="NCBI Taxonomy" id="7897"/>
    <lineage>
        <taxon>Eukaryota</taxon>
        <taxon>Metazoa</taxon>
        <taxon>Chordata</taxon>
        <taxon>Craniata</taxon>
        <taxon>Vertebrata</taxon>
        <taxon>Euteleostomi</taxon>
        <taxon>Coelacanthiformes</taxon>
        <taxon>Coelacanthidae</taxon>
        <taxon>Latimeria</taxon>
    </lineage>
</organism>
<dbReference type="GeneTree" id="ENSGT00940000154386"/>
<feature type="domain" description="Sushi" evidence="5">
    <location>
        <begin position="355"/>
        <end position="413"/>
    </location>
</feature>
<protein>
    <recommendedName>
        <fullName evidence="5">Sushi domain-containing protein</fullName>
    </recommendedName>
</protein>
<dbReference type="Bgee" id="ENSLACG00000022101">
    <property type="expression patterns" value="Expressed in pharyngeal gill and 4 other cell types or tissues"/>
</dbReference>
<proteinExistence type="predicted"/>
<dbReference type="SUPFAM" id="SSF57535">
    <property type="entry name" value="Complement control module/SCR domain"/>
    <property type="match status" value="8"/>
</dbReference>
<dbReference type="EMBL" id="AFYH01254111">
    <property type="status" value="NOT_ANNOTATED_CDS"/>
    <property type="molecule type" value="Genomic_DNA"/>
</dbReference>
<keyword evidence="7" id="KW-1185">Reference proteome</keyword>
<dbReference type="FunCoup" id="M3XHF3">
    <property type="interactions" value="65"/>
</dbReference>
<dbReference type="EMBL" id="AFYH01254112">
    <property type="status" value="NOT_ANNOTATED_CDS"/>
    <property type="molecule type" value="Genomic_DNA"/>
</dbReference>
<dbReference type="EMBL" id="AFYH01254108">
    <property type="status" value="NOT_ANNOTATED_CDS"/>
    <property type="molecule type" value="Genomic_DNA"/>
</dbReference>
<feature type="domain" description="Sushi" evidence="5">
    <location>
        <begin position="225"/>
        <end position="283"/>
    </location>
</feature>